<dbReference type="GO" id="GO:0005524">
    <property type="term" value="F:ATP binding"/>
    <property type="evidence" value="ECO:0007669"/>
    <property type="project" value="UniProtKB-KW"/>
</dbReference>
<keyword evidence="3 7" id="KW-0812">Transmembrane</keyword>
<evidence type="ECO:0000256" key="4">
    <source>
        <dbReference type="ARBA" id="ARBA00022989"/>
    </source>
</evidence>
<evidence type="ECO:0000313" key="10">
    <source>
        <dbReference type="EMBL" id="EZH74400.1"/>
    </source>
</evidence>
<keyword evidence="10" id="KW-0547">Nucleotide-binding</keyword>
<evidence type="ECO:0000313" key="11">
    <source>
        <dbReference type="Proteomes" id="UP000023541"/>
    </source>
</evidence>
<keyword evidence="4 7" id="KW-1133">Transmembrane helix</keyword>
<organism evidence="10 11">
    <name type="scientific">Aquimarina atlantica</name>
    <dbReference type="NCBI Taxonomy" id="1317122"/>
    <lineage>
        <taxon>Bacteria</taxon>
        <taxon>Pseudomonadati</taxon>
        <taxon>Bacteroidota</taxon>
        <taxon>Flavobacteriia</taxon>
        <taxon>Flavobacteriales</taxon>
        <taxon>Flavobacteriaceae</taxon>
        <taxon>Aquimarina</taxon>
    </lineage>
</organism>
<dbReference type="Pfam" id="PF12704">
    <property type="entry name" value="MacB_PCD"/>
    <property type="match status" value="1"/>
</dbReference>
<accession>A0A023BWL7</accession>
<evidence type="ECO:0000259" key="9">
    <source>
        <dbReference type="Pfam" id="PF12704"/>
    </source>
</evidence>
<evidence type="ECO:0000256" key="5">
    <source>
        <dbReference type="ARBA" id="ARBA00023136"/>
    </source>
</evidence>
<feature type="transmembrane region" description="Helical" evidence="7">
    <location>
        <begin position="289"/>
        <end position="314"/>
    </location>
</feature>
<comment type="caution">
    <text evidence="10">The sequence shown here is derived from an EMBL/GenBank/DDBJ whole genome shotgun (WGS) entry which is preliminary data.</text>
</comment>
<dbReference type="Proteomes" id="UP000023541">
    <property type="component" value="Unassembled WGS sequence"/>
</dbReference>
<keyword evidence="10" id="KW-0067">ATP-binding</keyword>
<evidence type="ECO:0000256" key="2">
    <source>
        <dbReference type="ARBA" id="ARBA00022475"/>
    </source>
</evidence>
<evidence type="ECO:0000256" key="6">
    <source>
        <dbReference type="ARBA" id="ARBA00038076"/>
    </source>
</evidence>
<comment type="similarity">
    <text evidence="6">Belongs to the ABC-4 integral membrane protein family.</text>
</comment>
<feature type="domain" description="ABC3 transporter permease C-terminal" evidence="8">
    <location>
        <begin position="293"/>
        <end position="411"/>
    </location>
</feature>
<evidence type="ECO:0000256" key="7">
    <source>
        <dbReference type="SAM" id="Phobius"/>
    </source>
</evidence>
<feature type="domain" description="MacB-like periplasmic core" evidence="9">
    <location>
        <begin position="24"/>
        <end position="251"/>
    </location>
</feature>
<dbReference type="AlphaFoldDB" id="A0A023BWL7"/>
<dbReference type="InterPro" id="IPR003838">
    <property type="entry name" value="ABC3_permease_C"/>
</dbReference>
<dbReference type="GO" id="GO:0005886">
    <property type="term" value="C:plasma membrane"/>
    <property type="evidence" value="ECO:0007669"/>
    <property type="project" value="UniProtKB-SubCell"/>
</dbReference>
<proteinExistence type="inferred from homology"/>
<dbReference type="InterPro" id="IPR025857">
    <property type="entry name" value="MacB_PCD"/>
</dbReference>
<dbReference type="PANTHER" id="PTHR30572">
    <property type="entry name" value="MEMBRANE COMPONENT OF TRANSPORTER-RELATED"/>
    <property type="match status" value="1"/>
</dbReference>
<dbReference type="Pfam" id="PF02687">
    <property type="entry name" value="FtsX"/>
    <property type="match status" value="1"/>
</dbReference>
<keyword evidence="5 7" id="KW-0472">Membrane</keyword>
<reference evidence="10 11" key="1">
    <citation type="submission" date="2014-04" db="EMBL/GenBank/DDBJ databases">
        <title>Aquimarina sp. 22II-S11-z7 Genome Sequencing.</title>
        <authorList>
            <person name="Lai Q."/>
        </authorList>
    </citation>
    <scope>NUCLEOTIDE SEQUENCE [LARGE SCALE GENOMIC DNA]</scope>
    <source>
        <strain evidence="10 11">22II-S11-z7</strain>
    </source>
</reference>
<dbReference type="GO" id="GO:0022857">
    <property type="term" value="F:transmembrane transporter activity"/>
    <property type="evidence" value="ECO:0007669"/>
    <property type="project" value="TreeGrafter"/>
</dbReference>
<evidence type="ECO:0000259" key="8">
    <source>
        <dbReference type="Pfam" id="PF02687"/>
    </source>
</evidence>
<dbReference type="OrthoDB" id="9770036at2"/>
<dbReference type="PANTHER" id="PTHR30572:SF4">
    <property type="entry name" value="ABC TRANSPORTER PERMEASE YTRF"/>
    <property type="match status" value="1"/>
</dbReference>
<sequence>MKFIFERDTWQEIYGAIRKNKIRTIITVIGVTWGVFLFVFLLGMAKGLDNSFRSQFNDFATNTMFVWGQQTSIPNEGFKRGRRMQLTLDDVETLESQVDDIEYIAPRNVTGQWGTPPGQFVKGSKSGAFKVFGDYPTIDKVSKKKIFDGGRFINEEDIKYERKVCVIGEDIYKQFYDKDEEAIGDFVRINGIYFKVIGVYKPTQSGFEGDDSIFLPFTTFQTIFNQGKNISWMVITAKPDKNIVNTEATIKTTLKRIHNVHPDDTQAFGSFNLGEEVAKVNGFLSGMRLITYIVGIATLIAGVIAIGNVLLITVKERTREIGVRRALGATPAEVRGQIMLESVLLTFLAGLLGFIFGTLLLWGINTAIGNNDDIPILNPTVDFFAVTGALLSIVLLGTIIGLIPAQKAVSIKPIEALREE</sequence>
<feature type="transmembrane region" description="Helical" evidence="7">
    <location>
        <begin position="25"/>
        <end position="45"/>
    </location>
</feature>
<dbReference type="eggNOG" id="COG0577">
    <property type="taxonomic scope" value="Bacteria"/>
</dbReference>
<dbReference type="RefSeq" id="WP_034240804.1">
    <property type="nucleotide sequence ID" value="NZ_AQRA01000003.1"/>
</dbReference>
<keyword evidence="11" id="KW-1185">Reference proteome</keyword>
<dbReference type="STRING" id="1317122.ATO12_11560"/>
<feature type="transmembrane region" description="Helical" evidence="7">
    <location>
        <begin position="343"/>
        <end position="363"/>
    </location>
</feature>
<comment type="subcellular location">
    <subcellularLocation>
        <location evidence="1">Cell membrane</location>
        <topology evidence="1">Multi-pass membrane protein</topology>
    </subcellularLocation>
</comment>
<protein>
    <submittedName>
        <fullName evidence="10">Multidrug ABC transporter ATP-binding protein</fullName>
    </submittedName>
</protein>
<keyword evidence="2" id="KW-1003">Cell membrane</keyword>
<evidence type="ECO:0000256" key="1">
    <source>
        <dbReference type="ARBA" id="ARBA00004651"/>
    </source>
</evidence>
<evidence type="ECO:0000256" key="3">
    <source>
        <dbReference type="ARBA" id="ARBA00022692"/>
    </source>
</evidence>
<dbReference type="InterPro" id="IPR050250">
    <property type="entry name" value="Macrolide_Exporter_MacB"/>
</dbReference>
<gene>
    <name evidence="10" type="ORF">ATO12_11560</name>
</gene>
<name>A0A023BWL7_9FLAO</name>
<feature type="transmembrane region" description="Helical" evidence="7">
    <location>
        <begin position="383"/>
        <end position="403"/>
    </location>
</feature>
<dbReference type="EMBL" id="AQRA01000003">
    <property type="protein sequence ID" value="EZH74400.1"/>
    <property type="molecule type" value="Genomic_DNA"/>
</dbReference>